<keyword evidence="5" id="KW-1185">Reference proteome</keyword>
<dbReference type="OrthoDB" id="3666223at2759"/>
<evidence type="ECO:0000256" key="1">
    <source>
        <dbReference type="ARBA" id="ARBA00034703"/>
    </source>
</evidence>
<dbReference type="InterPro" id="IPR047144">
    <property type="entry name" value="BCOR-like"/>
</dbReference>
<accession>A0A8B7YMF7</accession>
<dbReference type="PANTHER" id="PTHR24117:SF9">
    <property type="entry name" value="BCL-6 COREPRESSOR PCGF1 BINDING DOMAIN-CONTAINING PROTEIN"/>
    <property type="match status" value="1"/>
</dbReference>
<feature type="repeat" description="ANK" evidence="2">
    <location>
        <begin position="1670"/>
        <end position="1702"/>
    </location>
</feature>
<organism evidence="5 6">
    <name type="scientific">Acanthaster planci</name>
    <name type="common">Crown-of-thorns starfish</name>
    <dbReference type="NCBI Taxonomy" id="133434"/>
    <lineage>
        <taxon>Eukaryota</taxon>
        <taxon>Metazoa</taxon>
        <taxon>Echinodermata</taxon>
        <taxon>Eleutherozoa</taxon>
        <taxon>Asterozoa</taxon>
        <taxon>Asteroidea</taxon>
        <taxon>Valvatacea</taxon>
        <taxon>Valvatida</taxon>
        <taxon>Acanthasteridae</taxon>
        <taxon>Acanthaster</taxon>
    </lineage>
</organism>
<feature type="region of interest" description="Disordered" evidence="3">
    <location>
        <begin position="726"/>
        <end position="753"/>
    </location>
</feature>
<dbReference type="SMART" id="SM00248">
    <property type="entry name" value="ANK"/>
    <property type="match status" value="3"/>
</dbReference>
<feature type="region of interest" description="Disordered" evidence="3">
    <location>
        <begin position="953"/>
        <end position="1005"/>
    </location>
</feature>
<dbReference type="PROSITE" id="PS50297">
    <property type="entry name" value="ANK_REP_REGION"/>
    <property type="match status" value="2"/>
</dbReference>
<feature type="region of interest" description="Disordered" evidence="3">
    <location>
        <begin position="1554"/>
        <end position="1576"/>
    </location>
</feature>
<dbReference type="PROSITE" id="PS50088">
    <property type="entry name" value="ANK_REPEAT"/>
    <property type="match status" value="2"/>
</dbReference>
<dbReference type="Pfam" id="PF12796">
    <property type="entry name" value="Ank_2"/>
    <property type="match status" value="1"/>
</dbReference>
<dbReference type="Gene3D" id="1.25.40.20">
    <property type="entry name" value="Ankyrin repeat-containing domain"/>
    <property type="match status" value="1"/>
</dbReference>
<feature type="compositionally biased region" description="Low complexity" evidence="3">
    <location>
        <begin position="1234"/>
        <end position="1250"/>
    </location>
</feature>
<feature type="repeat" description="ANK" evidence="2">
    <location>
        <begin position="1703"/>
        <end position="1735"/>
    </location>
</feature>
<dbReference type="Pfam" id="PF00023">
    <property type="entry name" value="Ank"/>
    <property type="match status" value="1"/>
</dbReference>
<feature type="region of interest" description="Disordered" evidence="3">
    <location>
        <begin position="599"/>
        <end position="624"/>
    </location>
</feature>
<feature type="compositionally biased region" description="Basic and acidic residues" evidence="3">
    <location>
        <begin position="1041"/>
        <end position="1056"/>
    </location>
</feature>
<name>A0A8B7YMF7_ACAPL</name>
<evidence type="ECO:0000256" key="3">
    <source>
        <dbReference type="SAM" id="MobiDB-lite"/>
    </source>
</evidence>
<dbReference type="SUPFAM" id="SSF48403">
    <property type="entry name" value="Ankyrin repeat"/>
    <property type="match status" value="1"/>
</dbReference>
<feature type="region of interest" description="Disordered" evidence="3">
    <location>
        <begin position="1038"/>
        <end position="1082"/>
    </location>
</feature>
<feature type="compositionally biased region" description="Basic and acidic residues" evidence="3">
    <location>
        <begin position="65"/>
        <end position="85"/>
    </location>
</feature>
<reference evidence="6" key="1">
    <citation type="submission" date="2025-08" db="UniProtKB">
        <authorList>
            <consortium name="RefSeq"/>
        </authorList>
    </citation>
    <scope>IDENTIFICATION</scope>
</reference>
<protein>
    <submittedName>
        <fullName evidence="6">Uncharacterized protein LOC110981018 isoform X1</fullName>
    </submittedName>
</protein>
<feature type="region of interest" description="Disordered" evidence="3">
    <location>
        <begin position="1439"/>
        <end position="1531"/>
    </location>
</feature>
<feature type="region of interest" description="Disordered" evidence="3">
    <location>
        <begin position="1"/>
        <end position="85"/>
    </location>
</feature>
<gene>
    <name evidence="6" type="primary">LOC110981018</name>
</gene>
<feature type="compositionally biased region" description="Basic and acidic residues" evidence="3">
    <location>
        <begin position="1474"/>
        <end position="1483"/>
    </location>
</feature>
<feature type="region of interest" description="Disordered" evidence="3">
    <location>
        <begin position="799"/>
        <end position="830"/>
    </location>
</feature>
<dbReference type="GO" id="GO:0005634">
    <property type="term" value="C:nucleus"/>
    <property type="evidence" value="ECO:0007669"/>
    <property type="project" value="TreeGrafter"/>
</dbReference>
<feature type="region of interest" description="Disordered" evidence="3">
    <location>
        <begin position="438"/>
        <end position="462"/>
    </location>
</feature>
<feature type="region of interest" description="Disordered" evidence="3">
    <location>
        <begin position="1234"/>
        <end position="1257"/>
    </location>
</feature>
<dbReference type="RefSeq" id="XP_022093847.1">
    <property type="nucleotide sequence ID" value="XM_022238155.1"/>
</dbReference>
<dbReference type="PANTHER" id="PTHR24117">
    <property type="entry name" value="AGAP007537-PB"/>
    <property type="match status" value="1"/>
</dbReference>
<dbReference type="GO" id="GO:0003714">
    <property type="term" value="F:transcription corepressor activity"/>
    <property type="evidence" value="ECO:0007669"/>
    <property type="project" value="TreeGrafter"/>
</dbReference>
<evidence type="ECO:0000259" key="4">
    <source>
        <dbReference type="Pfam" id="PF16553"/>
    </source>
</evidence>
<dbReference type="InterPro" id="IPR038227">
    <property type="entry name" value="PUFD_som_sf"/>
</dbReference>
<feature type="region of interest" description="Disordered" evidence="3">
    <location>
        <begin position="1305"/>
        <end position="1327"/>
    </location>
</feature>
<feature type="compositionally biased region" description="Polar residues" evidence="3">
    <location>
        <begin position="36"/>
        <end position="55"/>
    </location>
</feature>
<keyword evidence="2" id="KW-0040">ANK repeat</keyword>
<dbReference type="GO" id="GO:0000122">
    <property type="term" value="P:negative regulation of transcription by RNA polymerase II"/>
    <property type="evidence" value="ECO:0007669"/>
    <property type="project" value="TreeGrafter"/>
</dbReference>
<dbReference type="Gene3D" id="3.10.260.40">
    <property type="entry name" value="BCL-6 corepressor, PCGF1 binding domain"/>
    <property type="match status" value="1"/>
</dbReference>
<dbReference type="Proteomes" id="UP000694845">
    <property type="component" value="Unplaced"/>
</dbReference>
<evidence type="ECO:0000256" key="2">
    <source>
        <dbReference type="PROSITE-ProRule" id="PRU00023"/>
    </source>
</evidence>
<sequence length="1924" mass="212097">MTSYVPKETQGSLLGPQATAGRANHSTRDVSPGPDTISTPTDLSSAGCGETNSMVVLSPSGDMSLPKKEPNEEGKLPGTDSKCHDEIPETLTKYKVEDSEGYPNPDMLHYPGRDEMGFGVGNNGEITRERLRQLATTRLAEQGRMGMPDANFIFQREAVAMQQKVNATVASKPLYSIGAPQRARIPKQPTRYGDQLHRNPLYDGPLNLVNRAAMQGNPYGGGHSSLDDATDLNKPLDLSMKSERLALPKVPKTIVDPRLMPLTNAEMIAKHTHTFSSNGNEVTSKVTSAQTMYRPPPMMSYGKPGRHGHAINPIQLVHRQHAAVPKDVPMSQGQLHPLASSGVVASHLQPNRSSLKRPAPVMARSASDIPMKRVVLDSMVAPSSTTPTPANIKSYQDASSRAALLAFERERGRSHAVALINQQDPDSNIRITDVRSIGQHTDTSHPAPVPKSTPSRSRTTKAAGAPVFHHIHYHHHHHHVPQPDEELLRQSSNGTPVVHARGAVPVHAGVIAQGGAAGPANGLPTHDIPSHRVAGRMVPGHEVPAHAMAAPNMASSRGDRHHGVLIKHTSTPVTTMTSPHLRRAHYQTRRRIVKSINPPTMASHASLAPHRMDPASTTSAPTRGHQHARAASPLKLVASSMAAGAQMNELLKPLDGPEQPAASAHVTNNNNNKVLLAEKLARPLRVDIPDDRAFVSHLGDLYTGQTNPVPLVRQVTNATSITKCLTSEANSSPKKSNSSGNESPTMPVLTPQSVYSPCFTTESMTNLTHNSSSVEPQPTSSPMFYSALTLSLYPRRQDATAEAVQKLPRAKDESPPNLHETSPEQLVPDHRMPNQLDTLIRRKIDQYALDAAAALDKNKREQKRHREIIQEPHDAYQLHMQELRRDRFEHRDKPKKRHTHGYSLKASMDKSKVHQLRGVSERILPSENHDDRNIFAEFMLKRQWYDGKMDARKPARETCPDQTDVIDLTTSPSSSPAPEVTNSVENKNGGSGATSKEKPEIGKNVRGLSRKREIISAFEEGRTVSVSEAIEAVFAANSPVPKREASGTETDHEESAVKQLQPNTGPPKRVTRGVFDQKDQPPKLVRVQDSPLVSATATAAMASTCVVHVITSPKPSTVLPPLTTTNGAIKIEPVFRCSSNSPSSAKLTVPFLTEAPPMDNPQLSSSSTDAAQSLVLSNTQVTSSLSALPQHLRFSPTEKTFSHDPRKKLLAAMNVQTPPASVCAVSPASVAASLSSTVSPSSGRSTPSKGSSRKRSLEITRLENTSSYVAEIPKRKQTVDLLTDPALLDREERALQRAMKRFNEMEKREKGTPTDAQTDPVVEPHTNSKKQNRLLIDKYSLSLRRGRGRGRKFAGFHRMQNHKDGAALTLNSHRQRRSFSREMRRLTSQGSRNSFQDFVPMVLEERTRHSQATRSSARERKIYHKNARYEMEIEKEERKYLERKRQKRSVSGSTSGEEESSCKTKGTPGRRRKGTEEVSRKSSDVSLAATELAQASDRESNFTSITSERTENPPEEEEGVARSPSMDTPLHVVIDPTNYTKMKFMTTSAYELHRKDSGKENKEVEAKPGGKRKFKTKHLGPATMIDSDVQKDDNVAVKAEVKESLPSASQPEPSPVKLVRPEPPAEMRRLMVNKKLGETILHRAARLAYDDVAIYCIDYDVVDINAKDNAGYTPLHECCVHGRLRVASHLLQHGADVNASASDGTRPIHDAVDNNWLALVRLLLRYGADPLIATYSGRTTIKLARTKPMKTFIIGYLSDINGEWELDEDDPYQSNLDLRWHITGTHSFYANDLAACDIFQDIPEGRKEESDGEFLFEVSDTPHLTSYNIRLPNDQRARNWLLLSDVTDQLNTTRADFLASNQTVRSVTMTRKEFTAAIEGSQLNHSPPQKSKMVLDETLGDYVVELLELTSDLRKILHIDEVYI</sequence>
<feature type="compositionally biased region" description="Low complexity" evidence="3">
    <location>
        <begin position="727"/>
        <end position="744"/>
    </location>
</feature>
<dbReference type="Pfam" id="PF16553">
    <property type="entry name" value="PUFD"/>
    <property type="match status" value="1"/>
</dbReference>
<dbReference type="OMA" id="FIMATEH"/>
<dbReference type="InterPro" id="IPR032365">
    <property type="entry name" value="PUFD"/>
</dbReference>
<evidence type="ECO:0000313" key="5">
    <source>
        <dbReference type="Proteomes" id="UP000694845"/>
    </source>
</evidence>
<dbReference type="KEGG" id="aplc:110981018"/>
<dbReference type="GeneID" id="110981018"/>
<dbReference type="InterPro" id="IPR002110">
    <property type="entry name" value="Ankyrin_rpt"/>
</dbReference>
<evidence type="ECO:0000313" key="6">
    <source>
        <dbReference type="RefSeq" id="XP_022093847.1"/>
    </source>
</evidence>
<proteinExistence type="inferred from homology"/>
<feature type="domain" description="BCL-6 corepressor PCGF1 binding" evidence="4">
    <location>
        <begin position="1813"/>
        <end position="1917"/>
    </location>
</feature>
<feature type="compositionally biased region" description="Basic and acidic residues" evidence="3">
    <location>
        <begin position="1554"/>
        <end position="1568"/>
    </location>
</feature>
<dbReference type="InterPro" id="IPR036770">
    <property type="entry name" value="Ankyrin_rpt-contain_sf"/>
</dbReference>
<feature type="compositionally biased region" description="Polar residues" evidence="3">
    <location>
        <begin position="968"/>
        <end position="988"/>
    </location>
</feature>
<comment type="similarity">
    <text evidence="1">Belongs to the BCOR family.</text>
</comment>